<feature type="compositionally biased region" description="Low complexity" evidence="10">
    <location>
        <begin position="475"/>
        <end position="488"/>
    </location>
</feature>
<keyword evidence="8 11" id="KW-1133">Transmembrane helix</keyword>
<accession>A0A1G4X246</accession>
<evidence type="ECO:0000313" key="12">
    <source>
        <dbReference type="EMBL" id="SCX34243.1"/>
    </source>
</evidence>
<dbReference type="GO" id="GO:0005524">
    <property type="term" value="F:ATP binding"/>
    <property type="evidence" value="ECO:0007669"/>
    <property type="project" value="UniProtKB-KW"/>
</dbReference>
<dbReference type="Gene3D" id="2.40.50.910">
    <property type="entry name" value="Type VII secretion system EccB, repeat 3 domain"/>
    <property type="match status" value="1"/>
</dbReference>
<comment type="similarity">
    <text evidence="2">Belongs to the EccB family.</text>
</comment>
<dbReference type="InterPro" id="IPR007795">
    <property type="entry name" value="T7SS_EccB"/>
</dbReference>
<evidence type="ECO:0000256" key="5">
    <source>
        <dbReference type="ARBA" id="ARBA00022741"/>
    </source>
</evidence>
<keyword evidence="4 11" id="KW-0812">Transmembrane</keyword>
<dbReference type="NCBIfam" id="TIGR03919">
    <property type="entry name" value="T7SS_EccB"/>
    <property type="match status" value="1"/>
</dbReference>
<proteinExistence type="inferred from homology"/>
<keyword evidence="7" id="KW-0067">ATP-binding</keyword>
<feature type="compositionally biased region" description="Basic and acidic residues" evidence="10">
    <location>
        <begin position="464"/>
        <end position="473"/>
    </location>
</feature>
<dbReference type="AlphaFoldDB" id="A0A1G4X246"/>
<evidence type="ECO:0000256" key="4">
    <source>
        <dbReference type="ARBA" id="ARBA00022692"/>
    </source>
</evidence>
<keyword evidence="9 11" id="KW-0472">Membrane</keyword>
<feature type="compositionally biased region" description="Pro residues" evidence="10">
    <location>
        <begin position="489"/>
        <end position="508"/>
    </location>
</feature>
<evidence type="ECO:0000256" key="1">
    <source>
        <dbReference type="ARBA" id="ARBA00004162"/>
    </source>
</evidence>
<feature type="region of interest" description="Disordered" evidence="10">
    <location>
        <begin position="464"/>
        <end position="508"/>
    </location>
</feature>
<evidence type="ECO:0000256" key="8">
    <source>
        <dbReference type="ARBA" id="ARBA00022989"/>
    </source>
</evidence>
<evidence type="ECO:0000256" key="7">
    <source>
        <dbReference type="ARBA" id="ARBA00022840"/>
    </source>
</evidence>
<dbReference type="GO" id="GO:0005886">
    <property type="term" value="C:plasma membrane"/>
    <property type="evidence" value="ECO:0007669"/>
    <property type="project" value="UniProtKB-SubCell"/>
</dbReference>
<evidence type="ECO:0000256" key="2">
    <source>
        <dbReference type="ARBA" id="ARBA00008149"/>
    </source>
</evidence>
<comment type="subcellular location">
    <subcellularLocation>
        <location evidence="1">Cell membrane</location>
        <topology evidence="1">Single-pass membrane protein</topology>
    </subcellularLocation>
</comment>
<dbReference type="Proteomes" id="UP000199707">
    <property type="component" value="Unassembled WGS sequence"/>
</dbReference>
<dbReference type="PANTHER" id="PTHR40765:SF2">
    <property type="entry name" value="ESX-2 SECRETION SYSTEM ATPASE ECCB2"/>
    <property type="match status" value="1"/>
</dbReference>
<dbReference type="STRING" id="1502745.SAMN02799620_06273"/>
<dbReference type="InterPro" id="IPR042485">
    <property type="entry name" value="T7SS_EccB_R3"/>
</dbReference>
<dbReference type="GO" id="GO:0016787">
    <property type="term" value="F:hydrolase activity"/>
    <property type="evidence" value="ECO:0007669"/>
    <property type="project" value="UniProtKB-KW"/>
</dbReference>
<dbReference type="EMBL" id="FMUB01000022">
    <property type="protein sequence ID" value="SCX34243.1"/>
    <property type="molecule type" value="Genomic_DNA"/>
</dbReference>
<evidence type="ECO:0000256" key="10">
    <source>
        <dbReference type="SAM" id="MobiDB-lite"/>
    </source>
</evidence>
<dbReference type="PANTHER" id="PTHR40765">
    <property type="entry name" value="ESX-2 SECRETION SYSTEM ATPASE ECCB2"/>
    <property type="match status" value="1"/>
</dbReference>
<dbReference type="GO" id="GO:0005576">
    <property type="term" value="C:extracellular region"/>
    <property type="evidence" value="ECO:0007669"/>
    <property type="project" value="TreeGrafter"/>
</dbReference>
<organism evidence="12 13">
    <name type="scientific">Mycolicibacterium fluoranthenivorans</name>
    <dbReference type="NCBI Taxonomy" id="258505"/>
    <lineage>
        <taxon>Bacteria</taxon>
        <taxon>Bacillati</taxon>
        <taxon>Actinomycetota</taxon>
        <taxon>Actinomycetes</taxon>
        <taxon>Mycobacteriales</taxon>
        <taxon>Mycobacteriaceae</taxon>
        <taxon>Mycolicibacterium</taxon>
    </lineage>
</organism>
<evidence type="ECO:0000313" key="13">
    <source>
        <dbReference type="Proteomes" id="UP000199707"/>
    </source>
</evidence>
<dbReference type="RefSeq" id="WP_090364743.1">
    <property type="nucleotide sequence ID" value="NZ_FMUB01000022.1"/>
</dbReference>
<feature type="transmembrane region" description="Helical" evidence="11">
    <location>
        <begin position="40"/>
        <end position="65"/>
    </location>
</feature>
<dbReference type="Pfam" id="PF05108">
    <property type="entry name" value="T7SS_ESX1_EccB"/>
    <property type="match status" value="1"/>
</dbReference>
<protein>
    <submittedName>
        <fullName evidence="12">Type VII secretion protein EccB</fullName>
    </submittedName>
</protein>
<keyword evidence="6" id="KW-0378">Hydrolase</keyword>
<evidence type="ECO:0000256" key="9">
    <source>
        <dbReference type="ARBA" id="ARBA00023136"/>
    </source>
</evidence>
<reference evidence="13" key="1">
    <citation type="submission" date="2016-10" db="EMBL/GenBank/DDBJ databases">
        <authorList>
            <person name="Varghese N."/>
            <person name="Submissions S."/>
        </authorList>
    </citation>
    <scope>NUCLEOTIDE SEQUENCE [LARGE SCALE GENOMIC DNA]</scope>
    <source>
        <strain evidence="13">UNC267MFSha1.1M11</strain>
    </source>
</reference>
<sequence length="508" mass="53675">MAGFRLTTKVQVSGWRFLLRRVEHAIVRRDTRMYDDPLQFYSRAVSAGIVIAVLVCLGAALLAYFKPLGKRGDDSLLVDRTTNQLYVVLPGTGELRPVYNLTSARLVLGNSNNPSAVKSDELNRMSKGQPIGIPGAPYATPLGAPASTWTLCDTVTKPDSVAPSVETSVVIMPPAVDASVGPIRPSQGVLVSYQDRNWLVTQDGRHSIDLANRAVTSAVGIPVTARPTPISEGLFNALPNAGPWQLPEIAGAGAPNTVGLPPNLVIGSVFKTISDAGEQQYVVLADGVAKVNGTTAAALRASNSFGLISPPSVEASDVAKIAEQVFVSPLPDQPMEIRLRHDAPTLCWSWQREPGDQSPRQTVFSGRHLPIPAARMNAGIRQIAGTATVYIEGGQFIRLQSPDPRYGEALYYIDPQGIRYGLPNQDTATVLGLTSPQTAPWQVVSLLVDGPVLSKEAALLEHDTLPADPDPRKVAGTAAGQQAPGQGAPAPPGAAAPLPMPAPGAPIR</sequence>
<dbReference type="InterPro" id="IPR044857">
    <property type="entry name" value="T7SS_EccB_R1"/>
</dbReference>
<gene>
    <name evidence="12" type="ORF">SAMN02799620_06273</name>
</gene>
<evidence type="ECO:0000256" key="11">
    <source>
        <dbReference type="SAM" id="Phobius"/>
    </source>
</evidence>
<evidence type="ECO:0000256" key="3">
    <source>
        <dbReference type="ARBA" id="ARBA00022475"/>
    </source>
</evidence>
<name>A0A1G4X246_9MYCO</name>
<keyword evidence="5" id="KW-0547">Nucleotide-binding</keyword>
<evidence type="ECO:0000256" key="6">
    <source>
        <dbReference type="ARBA" id="ARBA00022801"/>
    </source>
</evidence>
<keyword evidence="3" id="KW-1003">Cell membrane</keyword>
<dbReference type="Gene3D" id="3.30.2390.20">
    <property type="entry name" value="Type VII secretion system EccB, repeat 1 domain"/>
    <property type="match status" value="1"/>
</dbReference>